<dbReference type="InterPro" id="IPR025110">
    <property type="entry name" value="AMP-bd_C"/>
</dbReference>
<organism evidence="3 4">
    <name type="scientific">Streptomyces griseoloalbus</name>
    <dbReference type="NCBI Taxonomy" id="67303"/>
    <lineage>
        <taxon>Bacteria</taxon>
        <taxon>Bacillati</taxon>
        <taxon>Actinomycetota</taxon>
        <taxon>Actinomycetes</taxon>
        <taxon>Kitasatosporales</taxon>
        <taxon>Streptomycetaceae</taxon>
        <taxon>Streptomyces</taxon>
    </lineage>
</organism>
<evidence type="ECO:0000313" key="4">
    <source>
        <dbReference type="Proteomes" id="UP001551582"/>
    </source>
</evidence>
<dbReference type="Gene3D" id="3.30.300.30">
    <property type="match status" value="1"/>
</dbReference>
<dbReference type="InterPro" id="IPR000873">
    <property type="entry name" value="AMP-dep_synth/lig_dom"/>
</dbReference>
<dbReference type="SUPFAM" id="SSF56801">
    <property type="entry name" value="Acetyl-CoA synthetase-like"/>
    <property type="match status" value="1"/>
</dbReference>
<sequence length="617" mass="65989">MPDIDDVRRVLSELGIEQQLLREDALLRADLGLDSVDITQLEIEFAERLGTGVDLWSGHDCTLRQLADAFGGNGPDPRVSADYRNRGWWSPDLLDELVLDTRGHRGRREALVGGGRALTGYELDAAVSGCAARLARCGTRPGENVLVQLPNQPQLVILVLALIRLGARPVLAPPTLRGHELAPVLSSVRPAAMAVPVRLARFDHLRFAEQLRERHPFVRSLLVSGGVDPARGHLDLDAFAAAEEAAPAAGGHRRPSDIALFLLSSGTTGAPKPIPRTHEAFGHVIRASAAASALTPDSVYLAVLPVTHSFAFGHPGILGALAHGGKVVLGTPGDAVGAMALIERERVTHCALTPAVARQWLTVRAASHGPDLSSLEVLQVGGARLDEETARQLGDAFGCRIQQVYGMSEGLLNLSRLDDPPEVVFSTQGRPVSPGDETLVVDGRDRPVADGETGELLARGPGVITAYHGDTDTASFTADGFYRTGDLVHRHPSGNFVVVGRVKDVINRGGEKIPAGELEALVQKHPGVRAAAAVPMPHRVLGETVCLYVVDGGEGSATLREIRRFLEDAGLAPFKLPERVVRVSTLPLTGTGKVDKVRLREDIAHRMEAEHDGRRPR</sequence>
<dbReference type="InterPro" id="IPR045851">
    <property type="entry name" value="AMP-bd_C_sf"/>
</dbReference>
<dbReference type="Pfam" id="PF13193">
    <property type="entry name" value="AMP-binding_C"/>
    <property type="match status" value="1"/>
</dbReference>
<name>A0ABV3E5X0_9ACTN</name>
<dbReference type="Proteomes" id="UP001551582">
    <property type="component" value="Unassembled WGS sequence"/>
</dbReference>
<dbReference type="PROSITE" id="PS00455">
    <property type="entry name" value="AMP_BINDING"/>
    <property type="match status" value="1"/>
</dbReference>
<dbReference type="InterPro" id="IPR036736">
    <property type="entry name" value="ACP-like_sf"/>
</dbReference>
<dbReference type="EMBL" id="JBEZLS010000010">
    <property type="protein sequence ID" value="MEU9352550.1"/>
    <property type="molecule type" value="Genomic_DNA"/>
</dbReference>
<dbReference type="Gene3D" id="3.40.50.12780">
    <property type="entry name" value="N-terminal domain of ligase-like"/>
    <property type="match status" value="1"/>
</dbReference>
<dbReference type="PANTHER" id="PTHR43767:SF1">
    <property type="entry name" value="NONRIBOSOMAL PEPTIDE SYNTHASE PES1 (EUROFUNG)-RELATED"/>
    <property type="match status" value="1"/>
</dbReference>
<comment type="caution">
    <text evidence="3">The sequence shown here is derived from an EMBL/GenBank/DDBJ whole genome shotgun (WGS) entry which is preliminary data.</text>
</comment>
<gene>
    <name evidence="3" type="ORF">AB0D65_16540</name>
</gene>
<dbReference type="RefSeq" id="WP_359980906.1">
    <property type="nucleotide sequence ID" value="NZ_JBEZLS010000010.1"/>
</dbReference>
<dbReference type="InterPro" id="IPR020845">
    <property type="entry name" value="AMP-binding_CS"/>
</dbReference>
<evidence type="ECO:0000313" key="3">
    <source>
        <dbReference type="EMBL" id="MEU9352550.1"/>
    </source>
</evidence>
<feature type="domain" description="AMP-dependent synthetase/ligase" evidence="1">
    <location>
        <begin position="105"/>
        <end position="467"/>
    </location>
</feature>
<proteinExistence type="predicted"/>
<dbReference type="InterPro" id="IPR042099">
    <property type="entry name" value="ANL_N_sf"/>
</dbReference>
<dbReference type="InterPro" id="IPR050237">
    <property type="entry name" value="ATP-dep_AMP-bd_enzyme"/>
</dbReference>
<dbReference type="Gene3D" id="1.10.1200.10">
    <property type="entry name" value="ACP-like"/>
    <property type="match status" value="1"/>
</dbReference>
<protein>
    <submittedName>
        <fullName evidence="3">AMP-binding protein</fullName>
    </submittedName>
</protein>
<accession>A0ABV3E5X0</accession>
<feature type="domain" description="AMP-binding enzyme C-terminal" evidence="2">
    <location>
        <begin position="517"/>
        <end position="593"/>
    </location>
</feature>
<keyword evidence="4" id="KW-1185">Reference proteome</keyword>
<evidence type="ECO:0000259" key="1">
    <source>
        <dbReference type="Pfam" id="PF00501"/>
    </source>
</evidence>
<dbReference type="PANTHER" id="PTHR43767">
    <property type="entry name" value="LONG-CHAIN-FATTY-ACID--COA LIGASE"/>
    <property type="match status" value="1"/>
</dbReference>
<reference evidence="3 4" key="1">
    <citation type="submission" date="2024-06" db="EMBL/GenBank/DDBJ databases">
        <title>The Natural Products Discovery Center: Release of the First 8490 Sequenced Strains for Exploring Actinobacteria Biosynthetic Diversity.</title>
        <authorList>
            <person name="Kalkreuter E."/>
            <person name="Kautsar S.A."/>
            <person name="Yang D."/>
            <person name="Bader C.D."/>
            <person name="Teijaro C.N."/>
            <person name="Fluegel L."/>
            <person name="Davis C.M."/>
            <person name="Simpson J.R."/>
            <person name="Lauterbach L."/>
            <person name="Steele A.D."/>
            <person name="Gui C."/>
            <person name="Meng S."/>
            <person name="Li G."/>
            <person name="Viehrig K."/>
            <person name="Ye F."/>
            <person name="Su P."/>
            <person name="Kiefer A.F."/>
            <person name="Nichols A."/>
            <person name="Cepeda A.J."/>
            <person name="Yan W."/>
            <person name="Fan B."/>
            <person name="Jiang Y."/>
            <person name="Adhikari A."/>
            <person name="Zheng C.-J."/>
            <person name="Schuster L."/>
            <person name="Cowan T.M."/>
            <person name="Smanski M.J."/>
            <person name="Chevrette M.G."/>
            <person name="De Carvalho L.P.S."/>
            <person name="Shen B."/>
        </authorList>
    </citation>
    <scope>NUCLEOTIDE SEQUENCE [LARGE SCALE GENOMIC DNA]</scope>
    <source>
        <strain evidence="3 4">NPDC048274</strain>
    </source>
</reference>
<dbReference type="Pfam" id="PF00501">
    <property type="entry name" value="AMP-binding"/>
    <property type="match status" value="1"/>
</dbReference>
<evidence type="ECO:0000259" key="2">
    <source>
        <dbReference type="Pfam" id="PF13193"/>
    </source>
</evidence>